<keyword evidence="2" id="KW-1133">Transmembrane helix</keyword>
<reference evidence="4 5" key="1">
    <citation type="submission" date="2021-01" db="EMBL/GenBank/DDBJ databases">
        <title>Whole genome shotgun sequence of Asanoa iriomotensis NBRC 100142.</title>
        <authorList>
            <person name="Komaki H."/>
            <person name="Tamura T."/>
        </authorList>
    </citation>
    <scope>NUCLEOTIDE SEQUENCE [LARGE SCALE GENOMIC DNA]</scope>
    <source>
        <strain evidence="4 5">NBRC 100142</strain>
    </source>
</reference>
<feature type="region of interest" description="Disordered" evidence="1">
    <location>
        <begin position="509"/>
        <end position="557"/>
    </location>
</feature>
<dbReference type="PANTHER" id="PTHR35342">
    <property type="entry name" value="TRICARBOXYLIC TRANSPORT PROTEIN"/>
    <property type="match status" value="1"/>
</dbReference>
<feature type="transmembrane region" description="Helical" evidence="2">
    <location>
        <begin position="414"/>
        <end position="444"/>
    </location>
</feature>
<keyword evidence="2" id="KW-0812">Transmembrane</keyword>
<feature type="transmembrane region" description="Helical" evidence="2">
    <location>
        <begin position="390"/>
        <end position="408"/>
    </location>
</feature>
<keyword evidence="5" id="KW-1185">Reference proteome</keyword>
<protein>
    <recommendedName>
        <fullName evidence="3">DUF112 domain-containing protein</fullName>
    </recommendedName>
</protein>
<feature type="compositionally biased region" description="Basic and acidic residues" evidence="1">
    <location>
        <begin position="536"/>
        <end position="557"/>
    </location>
</feature>
<dbReference type="Pfam" id="PF01970">
    <property type="entry name" value="TctA"/>
    <property type="match status" value="1"/>
</dbReference>
<accession>A0ABQ4C061</accession>
<proteinExistence type="predicted"/>
<feature type="transmembrane region" description="Helical" evidence="2">
    <location>
        <begin position="139"/>
        <end position="160"/>
    </location>
</feature>
<feature type="transmembrane region" description="Helical" evidence="2">
    <location>
        <begin position="44"/>
        <end position="71"/>
    </location>
</feature>
<gene>
    <name evidence="4" type="ORF">Air01nite_22600</name>
</gene>
<organism evidence="4 5">
    <name type="scientific">Asanoa iriomotensis</name>
    <dbReference type="NCBI Taxonomy" id="234613"/>
    <lineage>
        <taxon>Bacteria</taxon>
        <taxon>Bacillati</taxon>
        <taxon>Actinomycetota</taxon>
        <taxon>Actinomycetes</taxon>
        <taxon>Micromonosporales</taxon>
        <taxon>Micromonosporaceae</taxon>
        <taxon>Asanoa</taxon>
    </lineage>
</organism>
<sequence>MDLFLNTFGNATTMLGDPAVLLAIALGAILGSVAGAIPGMTTTLAVGIALPFTFGLRPITAVAFLVAITVGTNYGNSIPAILVGVPGTPSAVLTALDGYKLHQKGQSGVALGTQYIAALLGQLISAIFFVAMVVPLAQLLYVFLSPELWALQLLGIVAIISLTGKNVFKGLIAGALGLAVTMIGPDPVALTGRFTFGSVDLRGGLEIVPVVIGALAVSELIRSCRQVFDWRQTKATVDAKFPRWNLVRRTLRPIGIGTVWGTIMGAIPGGGGVSSAFVAYQQAKLTSKHPEEYGEGSVEGLAANESAQNASQSGEMVPTFGFGIPGSGSMVLLLAALTVHGLVPGPLLVKETPEMLYASTAGLIGGTIVLALVGWPLAKMMLRLVRLDRSVVLVMALLLSMVGVYALRNAVFDVGVMIFFGLVGYFMLRYGYSVAAFALAVTLGHDFEGYLRHGILLTDSSFGQFITRPVTAILVAMSIALLIFGIHGTVKEGRRARAAAAGLDDAAVPVMAGPQPGPEEPGERQTTVADLGGRVITEHDTGTSDEDHKDRGTHGST</sequence>
<dbReference type="PANTHER" id="PTHR35342:SF5">
    <property type="entry name" value="TRICARBOXYLIC TRANSPORT PROTEIN"/>
    <property type="match status" value="1"/>
</dbReference>
<dbReference type="RefSeq" id="WP_203701966.1">
    <property type="nucleotide sequence ID" value="NZ_BAAALU010000012.1"/>
</dbReference>
<feature type="transmembrane region" description="Helical" evidence="2">
    <location>
        <begin position="77"/>
        <end position="96"/>
    </location>
</feature>
<feature type="transmembrane region" description="Helical" evidence="2">
    <location>
        <begin position="108"/>
        <end position="133"/>
    </location>
</feature>
<name>A0ABQ4C061_9ACTN</name>
<feature type="domain" description="DUF112" evidence="3">
    <location>
        <begin position="21"/>
        <end position="437"/>
    </location>
</feature>
<dbReference type="InterPro" id="IPR002823">
    <property type="entry name" value="DUF112_TM"/>
</dbReference>
<dbReference type="Proteomes" id="UP000624325">
    <property type="component" value="Unassembled WGS sequence"/>
</dbReference>
<evidence type="ECO:0000256" key="1">
    <source>
        <dbReference type="SAM" id="MobiDB-lite"/>
    </source>
</evidence>
<comment type="caution">
    <text evidence="4">The sequence shown here is derived from an EMBL/GenBank/DDBJ whole genome shotgun (WGS) entry which is preliminary data.</text>
</comment>
<feature type="transmembrane region" description="Helical" evidence="2">
    <location>
        <begin position="20"/>
        <end position="37"/>
    </location>
</feature>
<dbReference type="EMBL" id="BONC01000012">
    <property type="protein sequence ID" value="GIF56165.1"/>
    <property type="molecule type" value="Genomic_DNA"/>
</dbReference>
<feature type="transmembrane region" description="Helical" evidence="2">
    <location>
        <begin position="355"/>
        <end position="378"/>
    </location>
</feature>
<feature type="transmembrane region" description="Helical" evidence="2">
    <location>
        <begin position="167"/>
        <end position="184"/>
    </location>
</feature>
<evidence type="ECO:0000259" key="3">
    <source>
        <dbReference type="Pfam" id="PF01970"/>
    </source>
</evidence>
<evidence type="ECO:0000313" key="5">
    <source>
        <dbReference type="Proteomes" id="UP000624325"/>
    </source>
</evidence>
<evidence type="ECO:0000313" key="4">
    <source>
        <dbReference type="EMBL" id="GIF56165.1"/>
    </source>
</evidence>
<evidence type="ECO:0000256" key="2">
    <source>
        <dbReference type="SAM" id="Phobius"/>
    </source>
</evidence>
<feature type="transmembrane region" description="Helical" evidence="2">
    <location>
        <begin position="465"/>
        <end position="486"/>
    </location>
</feature>
<feature type="transmembrane region" description="Helical" evidence="2">
    <location>
        <begin position="320"/>
        <end position="343"/>
    </location>
</feature>
<keyword evidence="2" id="KW-0472">Membrane</keyword>
<feature type="transmembrane region" description="Helical" evidence="2">
    <location>
        <begin position="204"/>
        <end position="221"/>
    </location>
</feature>